<feature type="coiled-coil region" evidence="1">
    <location>
        <begin position="18"/>
        <end position="45"/>
    </location>
</feature>
<accession>A0A1M4TVC3</accession>
<keyword evidence="1" id="KW-0175">Coiled coil</keyword>
<comment type="caution">
    <text evidence="2">The sequence shown here is derived from an EMBL/GenBank/DDBJ whole genome shotgun (WGS) entry which is preliminary data.</text>
</comment>
<reference evidence="2" key="1">
    <citation type="submission" date="2016-11" db="EMBL/GenBank/DDBJ databases">
        <authorList>
            <person name="Varghese N."/>
            <person name="Submissions S."/>
        </authorList>
    </citation>
    <scope>NUCLEOTIDE SEQUENCE [LARGE SCALE GENOMIC DNA]</scope>
    <source>
        <strain evidence="2">DSM 16785</strain>
    </source>
</reference>
<dbReference type="Proteomes" id="UP000184334">
    <property type="component" value="Unassembled WGS sequence"/>
</dbReference>
<evidence type="ECO:0000313" key="2">
    <source>
        <dbReference type="EMBL" id="SHE48422.1"/>
    </source>
</evidence>
<evidence type="ECO:0000313" key="3">
    <source>
        <dbReference type="Proteomes" id="UP000184334"/>
    </source>
</evidence>
<proteinExistence type="predicted"/>
<dbReference type="STRING" id="1122195.SAMN02745164_00522"/>
<protein>
    <submittedName>
        <fullName evidence="2">Uncharacterized protein</fullName>
    </submittedName>
</protein>
<dbReference type="RefSeq" id="WP_159429490.1">
    <property type="nucleotide sequence ID" value="NZ_FQUI01000005.1"/>
</dbReference>
<organism evidence="2 3">
    <name type="scientific">Marinitoga hydrogenitolerans (strain DSM 16785 / JCM 12826 / AT1271)</name>
    <dbReference type="NCBI Taxonomy" id="1122195"/>
    <lineage>
        <taxon>Bacteria</taxon>
        <taxon>Thermotogati</taxon>
        <taxon>Thermotogota</taxon>
        <taxon>Thermotogae</taxon>
        <taxon>Petrotogales</taxon>
        <taxon>Petrotogaceae</taxon>
        <taxon>Marinitoga</taxon>
    </lineage>
</organism>
<name>A0A1M4TVC3_MARH1</name>
<dbReference type="AlphaFoldDB" id="A0A1M4TVC3"/>
<keyword evidence="3" id="KW-1185">Reference proteome</keyword>
<dbReference type="EMBL" id="FQUI01000005">
    <property type="protein sequence ID" value="SHE48422.1"/>
    <property type="molecule type" value="Genomic_DNA"/>
</dbReference>
<sequence length="49" mass="5938">MNKKDKIQIKVMAMNMHMEEIIEFLNELLAENENLKKQIKELQKQNNHN</sequence>
<gene>
    <name evidence="2" type="ORF">SAMN02745164_00522</name>
</gene>
<evidence type="ECO:0000256" key="1">
    <source>
        <dbReference type="SAM" id="Coils"/>
    </source>
</evidence>